<gene>
    <name evidence="1" type="ORF">glysoja_031867</name>
</gene>
<protein>
    <submittedName>
        <fullName evidence="1">Copia protein</fullName>
    </submittedName>
</protein>
<organism evidence="1">
    <name type="scientific">Glycine soja</name>
    <name type="common">Wild soybean</name>
    <dbReference type="NCBI Taxonomy" id="3848"/>
    <lineage>
        <taxon>Eukaryota</taxon>
        <taxon>Viridiplantae</taxon>
        <taxon>Streptophyta</taxon>
        <taxon>Embryophyta</taxon>
        <taxon>Tracheophyta</taxon>
        <taxon>Spermatophyta</taxon>
        <taxon>Magnoliopsida</taxon>
        <taxon>eudicotyledons</taxon>
        <taxon>Gunneridae</taxon>
        <taxon>Pentapetalae</taxon>
        <taxon>rosids</taxon>
        <taxon>fabids</taxon>
        <taxon>Fabales</taxon>
        <taxon>Fabaceae</taxon>
        <taxon>Papilionoideae</taxon>
        <taxon>50 kb inversion clade</taxon>
        <taxon>NPAAA clade</taxon>
        <taxon>indigoferoid/millettioid clade</taxon>
        <taxon>Phaseoleae</taxon>
        <taxon>Glycine</taxon>
        <taxon>Glycine subgen. Soja</taxon>
    </lineage>
</organism>
<accession>A0A0B2PB11</accession>
<reference evidence="1" key="1">
    <citation type="submission" date="2014-07" db="EMBL/GenBank/DDBJ databases">
        <title>Identification of a novel salt tolerance gene in wild soybean by whole-genome sequencing.</title>
        <authorList>
            <person name="Lam H.-M."/>
            <person name="Qi X."/>
            <person name="Li M.-W."/>
            <person name="Liu X."/>
            <person name="Xie M."/>
            <person name="Ni M."/>
            <person name="Xu X."/>
        </authorList>
    </citation>
    <scope>NUCLEOTIDE SEQUENCE [LARGE SCALE GENOMIC DNA]</scope>
    <source>
        <tissue evidence="1">Root</tissue>
    </source>
</reference>
<dbReference type="AlphaFoldDB" id="A0A0B2PB11"/>
<dbReference type="Proteomes" id="UP000053555">
    <property type="component" value="Unassembled WGS sequence"/>
</dbReference>
<feature type="non-terminal residue" evidence="1">
    <location>
        <position position="1"/>
    </location>
</feature>
<dbReference type="EMBL" id="KN668935">
    <property type="protein sequence ID" value="KHN04767.1"/>
    <property type="molecule type" value="Genomic_DNA"/>
</dbReference>
<name>A0A0B2PB11_GLYSO</name>
<sequence length="57" mass="6578">AVLYCDNQSALHIAANLIFHERTKHLDIDCFIVREKSQQGLMRLLYVPSSNQLANMF</sequence>
<dbReference type="CDD" id="cd09272">
    <property type="entry name" value="RNase_HI_RT_Ty1"/>
    <property type="match status" value="1"/>
</dbReference>
<feature type="non-terminal residue" evidence="1">
    <location>
        <position position="57"/>
    </location>
</feature>
<proteinExistence type="predicted"/>
<evidence type="ECO:0000313" key="1">
    <source>
        <dbReference type="EMBL" id="KHN04767.1"/>
    </source>
</evidence>